<evidence type="ECO:0000256" key="2">
    <source>
        <dbReference type="ARBA" id="ARBA00022475"/>
    </source>
</evidence>
<gene>
    <name evidence="8" type="ORF">SAMN04488565_0458</name>
</gene>
<feature type="transmembrane region" description="Helical" evidence="6">
    <location>
        <begin position="12"/>
        <end position="33"/>
    </location>
</feature>
<dbReference type="Proteomes" id="UP000182690">
    <property type="component" value="Unassembled WGS sequence"/>
</dbReference>
<reference evidence="8 9" key="1">
    <citation type="submission" date="2016-10" db="EMBL/GenBank/DDBJ databases">
        <authorList>
            <person name="de Groot N.N."/>
        </authorList>
    </citation>
    <scope>NUCLEOTIDE SEQUENCE [LARGE SCALE GENOMIC DNA]</scope>
    <source>
        <strain evidence="8 9">DSM 22788</strain>
    </source>
</reference>
<feature type="transmembrane region" description="Helical" evidence="6">
    <location>
        <begin position="40"/>
        <end position="65"/>
    </location>
</feature>
<evidence type="ECO:0000313" key="8">
    <source>
        <dbReference type="EMBL" id="SDQ09377.1"/>
    </source>
</evidence>
<proteinExistence type="predicted"/>
<dbReference type="Pfam" id="PF12823">
    <property type="entry name" value="DUF3817"/>
    <property type="match status" value="1"/>
</dbReference>
<dbReference type="PANTHER" id="PTHR40077">
    <property type="entry name" value="MEMBRANE PROTEIN-RELATED"/>
    <property type="match status" value="1"/>
</dbReference>
<organism evidence="8 9">
    <name type="scientific">Leucobacter chromiiresistens</name>
    <dbReference type="NCBI Taxonomy" id="1079994"/>
    <lineage>
        <taxon>Bacteria</taxon>
        <taxon>Bacillati</taxon>
        <taxon>Actinomycetota</taxon>
        <taxon>Actinomycetes</taxon>
        <taxon>Micrococcales</taxon>
        <taxon>Microbacteriaceae</taxon>
        <taxon>Leucobacter</taxon>
    </lineage>
</organism>
<evidence type="ECO:0000256" key="6">
    <source>
        <dbReference type="SAM" id="Phobius"/>
    </source>
</evidence>
<keyword evidence="3 6" id="KW-0812">Transmembrane</keyword>
<evidence type="ECO:0000256" key="5">
    <source>
        <dbReference type="ARBA" id="ARBA00023136"/>
    </source>
</evidence>
<dbReference type="NCBIfam" id="TIGR03954">
    <property type="entry name" value="integ_memb_HG"/>
    <property type="match status" value="1"/>
</dbReference>
<keyword evidence="2" id="KW-1003">Cell membrane</keyword>
<dbReference type="STRING" id="1079994.SAMN04488565_0458"/>
<dbReference type="EMBL" id="FNKB01000001">
    <property type="protein sequence ID" value="SDQ09377.1"/>
    <property type="molecule type" value="Genomic_DNA"/>
</dbReference>
<dbReference type="GO" id="GO:0005886">
    <property type="term" value="C:plasma membrane"/>
    <property type="evidence" value="ECO:0007669"/>
    <property type="project" value="UniProtKB-SubCell"/>
</dbReference>
<protein>
    <submittedName>
        <fullName evidence="8">Integral membrane protein</fullName>
    </submittedName>
</protein>
<dbReference type="eggNOG" id="ENOG5032ZYK">
    <property type="taxonomic scope" value="Bacteria"/>
</dbReference>
<evidence type="ECO:0000256" key="4">
    <source>
        <dbReference type="ARBA" id="ARBA00022989"/>
    </source>
</evidence>
<evidence type="ECO:0000313" key="9">
    <source>
        <dbReference type="Proteomes" id="UP000182690"/>
    </source>
</evidence>
<evidence type="ECO:0000259" key="7">
    <source>
        <dbReference type="Pfam" id="PF12823"/>
    </source>
</evidence>
<dbReference type="AlphaFoldDB" id="A0A1H0Y2J0"/>
<dbReference type="InterPro" id="IPR023845">
    <property type="entry name" value="DUF3817_TM"/>
</dbReference>
<comment type="subcellular location">
    <subcellularLocation>
        <location evidence="1">Cell membrane</location>
        <topology evidence="1">Multi-pass membrane protein</topology>
    </subcellularLocation>
</comment>
<feature type="transmembrane region" description="Helical" evidence="6">
    <location>
        <begin position="71"/>
        <end position="94"/>
    </location>
</feature>
<keyword evidence="5 6" id="KW-0472">Membrane</keyword>
<dbReference type="OrthoDB" id="3396203at2"/>
<dbReference type="RefSeq" id="WP_010155781.1">
    <property type="nucleotide sequence ID" value="NZ_FNKB01000001.1"/>
</dbReference>
<sequence>MTNASGIGRAYAWIAFVEAFTWAGLLVGMFLKYITETTPIVVTIFGSLHGAAFITYGLITIAAAIRMRWSWFVALLALAASIPPLCTIPMEIWLRRTGRLAAAEPAAAPAVA</sequence>
<dbReference type="PANTHER" id="PTHR40077:SF1">
    <property type="entry name" value="MEMBRANE PROTEIN"/>
    <property type="match status" value="1"/>
</dbReference>
<name>A0A1H0Y2J0_9MICO</name>
<feature type="domain" description="DUF3817" evidence="7">
    <location>
        <begin position="10"/>
        <end position="96"/>
    </location>
</feature>
<evidence type="ECO:0000256" key="1">
    <source>
        <dbReference type="ARBA" id="ARBA00004651"/>
    </source>
</evidence>
<evidence type="ECO:0000256" key="3">
    <source>
        <dbReference type="ARBA" id="ARBA00022692"/>
    </source>
</evidence>
<keyword evidence="4 6" id="KW-1133">Transmembrane helix</keyword>
<accession>A0A1H0Y2J0</accession>